<dbReference type="RefSeq" id="XP_024730430.1">
    <property type="nucleotide sequence ID" value="XM_024887372.1"/>
</dbReference>
<dbReference type="EMBL" id="KZ613872">
    <property type="protein sequence ID" value="PMD53526.1"/>
    <property type="molecule type" value="Genomic_DNA"/>
</dbReference>
<name>A0A2J6SRX2_9HELO</name>
<sequence length="274" mass="31055">MSQSITASLKPDEAAKESKRDTEEPAPAYVDHTSDERYQDTISLRNYRSDLQQSSIEATGPRSLTLDKDLIFPSIIPSTALYSLNHALDTKSNSITLRRSVPNTVYPQKLTDKDLWEIFRPPMTRTKFQLHGKTESTYLRTGELTMKSGLSGQVWECRFEPEVVLRGKDGVWSDGQGEVVAREANEVIAKNGSRKGKEREAVDSVRKNPSLTRVERRNGEEDLFLVDLMVAVWCAKTWCAETWESRGDGPSMKEVLQKGKDGNWGGKRKYHLWT</sequence>
<feature type="compositionally biased region" description="Basic and acidic residues" evidence="1">
    <location>
        <begin position="10"/>
        <end position="23"/>
    </location>
</feature>
<evidence type="ECO:0000256" key="1">
    <source>
        <dbReference type="SAM" id="MobiDB-lite"/>
    </source>
</evidence>
<protein>
    <submittedName>
        <fullName evidence="2">Uncharacterized protein</fullName>
    </submittedName>
</protein>
<dbReference type="GeneID" id="36595448"/>
<dbReference type="InParanoid" id="A0A2J6SRX2"/>
<evidence type="ECO:0000313" key="3">
    <source>
        <dbReference type="Proteomes" id="UP000235371"/>
    </source>
</evidence>
<dbReference type="AlphaFoldDB" id="A0A2J6SRX2"/>
<proteinExistence type="predicted"/>
<gene>
    <name evidence="2" type="ORF">K444DRAFT_668110</name>
</gene>
<dbReference type="OrthoDB" id="4196148at2759"/>
<organism evidence="2 3">
    <name type="scientific">Hyaloscypha bicolor E</name>
    <dbReference type="NCBI Taxonomy" id="1095630"/>
    <lineage>
        <taxon>Eukaryota</taxon>
        <taxon>Fungi</taxon>
        <taxon>Dikarya</taxon>
        <taxon>Ascomycota</taxon>
        <taxon>Pezizomycotina</taxon>
        <taxon>Leotiomycetes</taxon>
        <taxon>Helotiales</taxon>
        <taxon>Hyaloscyphaceae</taxon>
        <taxon>Hyaloscypha</taxon>
        <taxon>Hyaloscypha bicolor</taxon>
    </lineage>
</organism>
<evidence type="ECO:0000313" key="2">
    <source>
        <dbReference type="EMBL" id="PMD53526.1"/>
    </source>
</evidence>
<accession>A0A2J6SRX2</accession>
<dbReference type="Proteomes" id="UP000235371">
    <property type="component" value="Unassembled WGS sequence"/>
</dbReference>
<reference evidence="2 3" key="1">
    <citation type="submission" date="2016-04" db="EMBL/GenBank/DDBJ databases">
        <title>A degradative enzymes factory behind the ericoid mycorrhizal symbiosis.</title>
        <authorList>
            <consortium name="DOE Joint Genome Institute"/>
            <person name="Martino E."/>
            <person name="Morin E."/>
            <person name="Grelet G."/>
            <person name="Kuo A."/>
            <person name="Kohler A."/>
            <person name="Daghino S."/>
            <person name="Barry K."/>
            <person name="Choi C."/>
            <person name="Cichocki N."/>
            <person name="Clum A."/>
            <person name="Copeland A."/>
            <person name="Hainaut M."/>
            <person name="Haridas S."/>
            <person name="Labutti K."/>
            <person name="Lindquist E."/>
            <person name="Lipzen A."/>
            <person name="Khouja H.-R."/>
            <person name="Murat C."/>
            <person name="Ohm R."/>
            <person name="Olson A."/>
            <person name="Spatafora J."/>
            <person name="Veneault-Fourrey C."/>
            <person name="Henrissat B."/>
            <person name="Grigoriev I."/>
            <person name="Martin F."/>
            <person name="Perotto S."/>
        </authorList>
    </citation>
    <scope>NUCLEOTIDE SEQUENCE [LARGE SCALE GENOMIC DNA]</scope>
    <source>
        <strain evidence="2 3">E</strain>
    </source>
</reference>
<feature type="region of interest" description="Disordered" evidence="1">
    <location>
        <begin position="1"/>
        <end position="36"/>
    </location>
</feature>
<keyword evidence="3" id="KW-1185">Reference proteome</keyword>